<dbReference type="Pfam" id="PF12728">
    <property type="entry name" value="HTH_17"/>
    <property type="match status" value="1"/>
</dbReference>
<proteinExistence type="predicted"/>
<dbReference type="InterPro" id="IPR041657">
    <property type="entry name" value="HTH_17"/>
</dbReference>
<dbReference type="Proteomes" id="UP001186104">
    <property type="component" value="Unassembled WGS sequence"/>
</dbReference>
<evidence type="ECO:0000313" key="2">
    <source>
        <dbReference type="EMBL" id="MDV6302675.1"/>
    </source>
</evidence>
<accession>A0ABU4CZ10</accession>
<name>A0ABU4CZ10_9NOCA</name>
<sequence length="60" mass="6211">MSNSYLSISQVADELGLGTTTVRAYIAAGQLKASKLGGGKTSPIRVKRLDLEAFVDAGAL</sequence>
<gene>
    <name evidence="2" type="ORF">R3P93_08905</name>
</gene>
<dbReference type="InterPro" id="IPR009061">
    <property type="entry name" value="DNA-bd_dom_put_sf"/>
</dbReference>
<reference evidence="2 3" key="1">
    <citation type="submission" date="2023-10" db="EMBL/GenBank/DDBJ databases">
        <title>Development of a sustainable strategy for remediation of hydrocarbon-contaminated territories based on the waste exchange concept.</title>
        <authorList>
            <person name="Krivoruchko A."/>
        </authorList>
    </citation>
    <scope>NUCLEOTIDE SEQUENCE [LARGE SCALE GENOMIC DNA]</scope>
    <source>
        <strain evidence="2 3">IEGM 1327</strain>
    </source>
</reference>
<comment type="caution">
    <text evidence="2">The sequence shown here is derived from an EMBL/GenBank/DDBJ whole genome shotgun (WGS) entry which is preliminary data.</text>
</comment>
<dbReference type="InterPro" id="IPR010093">
    <property type="entry name" value="SinI_DNA-bd"/>
</dbReference>
<keyword evidence="3" id="KW-1185">Reference proteome</keyword>
<dbReference type="NCBIfam" id="TIGR01764">
    <property type="entry name" value="excise"/>
    <property type="match status" value="1"/>
</dbReference>
<dbReference type="SUPFAM" id="SSF46955">
    <property type="entry name" value="Putative DNA-binding domain"/>
    <property type="match status" value="1"/>
</dbReference>
<organism evidence="2 3">
    <name type="scientific">Rhodococcus cerastii</name>
    <dbReference type="NCBI Taxonomy" id="908616"/>
    <lineage>
        <taxon>Bacteria</taxon>
        <taxon>Bacillati</taxon>
        <taxon>Actinomycetota</taxon>
        <taxon>Actinomycetes</taxon>
        <taxon>Mycobacteriales</taxon>
        <taxon>Nocardiaceae</taxon>
        <taxon>Rhodococcus</taxon>
    </lineage>
</organism>
<dbReference type="EMBL" id="JAWLKF010000003">
    <property type="protein sequence ID" value="MDV6302675.1"/>
    <property type="molecule type" value="Genomic_DNA"/>
</dbReference>
<feature type="domain" description="Helix-turn-helix" evidence="1">
    <location>
        <begin position="5"/>
        <end position="57"/>
    </location>
</feature>
<protein>
    <submittedName>
        <fullName evidence="2">Helix-turn-helix domain-containing protein</fullName>
    </submittedName>
</protein>
<evidence type="ECO:0000313" key="3">
    <source>
        <dbReference type="Proteomes" id="UP001186104"/>
    </source>
</evidence>
<dbReference type="RefSeq" id="WP_032399516.1">
    <property type="nucleotide sequence ID" value="NZ_JAWLKF010000003.1"/>
</dbReference>
<evidence type="ECO:0000259" key="1">
    <source>
        <dbReference type="Pfam" id="PF12728"/>
    </source>
</evidence>